<evidence type="ECO:0000256" key="8">
    <source>
        <dbReference type="ARBA" id="ARBA00022723"/>
    </source>
</evidence>
<evidence type="ECO:0000256" key="4">
    <source>
        <dbReference type="ARBA" id="ARBA00011738"/>
    </source>
</evidence>
<evidence type="ECO:0000256" key="12">
    <source>
        <dbReference type="ARBA" id="ARBA00024654"/>
    </source>
</evidence>
<comment type="similarity">
    <text evidence="3">Belongs to the LuxS family.</text>
</comment>
<dbReference type="InterPro" id="IPR011249">
    <property type="entry name" value="Metalloenz_LuxS/M16"/>
</dbReference>
<dbReference type="PRINTS" id="PR01487">
    <property type="entry name" value="LUXSPROTEIN"/>
</dbReference>
<keyword evidence="9" id="KW-0071">Autoinducer synthesis</keyword>
<comment type="function">
    <text evidence="12">Involved in the synthesis of autoinducer 2 (AI-2) which is secreted by bacteria and is used to communicate both the cell density and the metabolic potential of the environment. The regulation of gene expression in response to changes in cell density is called quorum sensing. Catalyzes the transformation of S-ribosylhomocysteine (RHC) to homocysteine (HC) and 4,5-dihydroxy-2,3-pentadione (DPD).</text>
</comment>
<evidence type="ECO:0000256" key="1">
    <source>
        <dbReference type="ARBA" id="ARBA00000297"/>
    </source>
</evidence>
<dbReference type="AlphaFoldDB" id="A0A1H5RQ34"/>
<reference evidence="15 16" key="1">
    <citation type="submission" date="2016-10" db="EMBL/GenBank/DDBJ databases">
        <authorList>
            <person name="de Groot N.N."/>
        </authorList>
    </citation>
    <scope>NUCLEOTIDE SEQUENCE [LARGE SCALE GENOMIC DNA]</scope>
    <source>
        <strain evidence="15 16">AR32</strain>
    </source>
</reference>
<keyword evidence="10" id="KW-0408">Iron</keyword>
<evidence type="ECO:0000256" key="14">
    <source>
        <dbReference type="ARBA" id="ARBA00031777"/>
    </source>
</evidence>
<keyword evidence="8" id="KW-0479">Metal-binding</keyword>
<evidence type="ECO:0000256" key="2">
    <source>
        <dbReference type="ARBA" id="ARBA00001962"/>
    </source>
</evidence>
<dbReference type="GO" id="GO:0009372">
    <property type="term" value="P:quorum sensing"/>
    <property type="evidence" value="ECO:0007669"/>
    <property type="project" value="UniProtKB-KW"/>
</dbReference>
<dbReference type="GO" id="GO:0043768">
    <property type="term" value="F:S-ribosylhomocysteine lyase activity"/>
    <property type="evidence" value="ECO:0007669"/>
    <property type="project" value="UniProtKB-EC"/>
</dbReference>
<dbReference type="PANTHER" id="PTHR35799">
    <property type="entry name" value="S-RIBOSYLHOMOCYSTEINE LYASE"/>
    <property type="match status" value="1"/>
</dbReference>
<dbReference type="InterPro" id="IPR003815">
    <property type="entry name" value="S-ribosylhomocysteinase"/>
</dbReference>
<evidence type="ECO:0000256" key="13">
    <source>
        <dbReference type="ARBA" id="ARBA00030600"/>
    </source>
</evidence>
<evidence type="ECO:0000256" key="7">
    <source>
        <dbReference type="ARBA" id="ARBA00022654"/>
    </source>
</evidence>
<keyword evidence="7" id="KW-0673">Quorum sensing</keyword>
<organism evidence="15 16">
    <name type="scientific">Xylanibacter ruminicola</name>
    <name type="common">Prevotella ruminicola</name>
    <dbReference type="NCBI Taxonomy" id="839"/>
    <lineage>
        <taxon>Bacteria</taxon>
        <taxon>Pseudomonadati</taxon>
        <taxon>Bacteroidota</taxon>
        <taxon>Bacteroidia</taxon>
        <taxon>Bacteroidales</taxon>
        <taxon>Prevotellaceae</taxon>
        <taxon>Xylanibacter</taxon>
    </lineage>
</organism>
<evidence type="ECO:0000256" key="11">
    <source>
        <dbReference type="ARBA" id="ARBA00023239"/>
    </source>
</evidence>
<accession>A0A1H5RQ34</accession>
<dbReference type="InterPro" id="IPR037005">
    <property type="entry name" value="LuxS_sf"/>
</dbReference>
<proteinExistence type="inferred from homology"/>
<evidence type="ECO:0000256" key="5">
    <source>
        <dbReference type="ARBA" id="ARBA00012240"/>
    </source>
</evidence>
<dbReference type="Pfam" id="PF02664">
    <property type="entry name" value="LuxS"/>
    <property type="match status" value="1"/>
</dbReference>
<protein>
    <recommendedName>
        <fullName evidence="6">S-ribosylhomocysteine lyase</fullName>
        <ecNumber evidence="5">4.4.1.21</ecNumber>
    </recommendedName>
    <alternativeName>
        <fullName evidence="13">AI-2 synthesis protein</fullName>
    </alternativeName>
    <alternativeName>
        <fullName evidence="14">Autoinducer-2 production protein LuxS</fullName>
    </alternativeName>
</protein>
<evidence type="ECO:0000256" key="6">
    <source>
        <dbReference type="ARBA" id="ARBA00015130"/>
    </source>
</evidence>
<evidence type="ECO:0000256" key="3">
    <source>
        <dbReference type="ARBA" id="ARBA00007311"/>
    </source>
</evidence>
<dbReference type="PANTHER" id="PTHR35799:SF1">
    <property type="entry name" value="S-RIBOSYLHOMOCYSTEINE LYASE"/>
    <property type="match status" value="1"/>
</dbReference>
<sequence length="164" mass="18838">MEVIQSFTIDHTHLKPGIYVSREDKGFTTFDLRITEPNKEPAVAPAAIHSIEHLMATWFRNSEAKEDVVYVGPMGCLTGMYIIMTGTYSVEDMRRLTIECLEWILTQTEVPATRPEACGNYLLHDLPMCKWECARYLDRLKNDFHSEYTKLQITLDDGKLFADA</sequence>
<evidence type="ECO:0000256" key="10">
    <source>
        <dbReference type="ARBA" id="ARBA00023004"/>
    </source>
</evidence>
<evidence type="ECO:0000313" key="16">
    <source>
        <dbReference type="Proteomes" id="UP000236735"/>
    </source>
</evidence>
<dbReference type="RefSeq" id="WP_036910256.1">
    <property type="nucleotide sequence ID" value="NZ_FNUV01000001.1"/>
</dbReference>
<comment type="subunit">
    <text evidence="4">Homodimer.</text>
</comment>
<comment type="cofactor">
    <cofactor evidence="2">
        <name>Fe cation</name>
        <dbReference type="ChEBI" id="CHEBI:24875"/>
    </cofactor>
</comment>
<dbReference type="GO" id="GO:0005506">
    <property type="term" value="F:iron ion binding"/>
    <property type="evidence" value="ECO:0007669"/>
    <property type="project" value="InterPro"/>
</dbReference>
<dbReference type="EC" id="4.4.1.21" evidence="5"/>
<evidence type="ECO:0000256" key="9">
    <source>
        <dbReference type="ARBA" id="ARBA00022929"/>
    </source>
</evidence>
<dbReference type="Proteomes" id="UP000236735">
    <property type="component" value="Unassembled WGS sequence"/>
</dbReference>
<dbReference type="SUPFAM" id="SSF63411">
    <property type="entry name" value="LuxS/MPP-like metallohydrolase"/>
    <property type="match status" value="1"/>
</dbReference>
<comment type="catalytic activity">
    <reaction evidence="1">
        <text>S-(5-deoxy-D-ribos-5-yl)-L-homocysteine = (S)-4,5-dihydroxypentane-2,3-dione + L-homocysteine</text>
        <dbReference type="Rhea" id="RHEA:17753"/>
        <dbReference type="ChEBI" id="CHEBI:29484"/>
        <dbReference type="ChEBI" id="CHEBI:58195"/>
        <dbReference type="ChEBI" id="CHEBI:58199"/>
        <dbReference type="EC" id="4.4.1.21"/>
    </reaction>
</comment>
<dbReference type="EMBL" id="FNUV01000001">
    <property type="protein sequence ID" value="SEF40425.1"/>
    <property type="molecule type" value="Genomic_DNA"/>
</dbReference>
<keyword evidence="11 15" id="KW-0456">Lyase</keyword>
<dbReference type="NCBIfam" id="NF002604">
    <property type="entry name" value="PRK02260.1-4"/>
    <property type="match status" value="1"/>
</dbReference>
<evidence type="ECO:0000313" key="15">
    <source>
        <dbReference type="EMBL" id="SEF40425.1"/>
    </source>
</evidence>
<dbReference type="Gene3D" id="3.30.1360.80">
    <property type="entry name" value="S-ribosylhomocysteinase (LuxS)"/>
    <property type="match status" value="1"/>
</dbReference>
<gene>
    <name evidence="15" type="ORF">SAMN05216354_0260</name>
</gene>
<name>A0A1H5RQ34_XYLRU</name>